<feature type="region of interest" description="Disordered" evidence="5">
    <location>
        <begin position="238"/>
        <end position="260"/>
    </location>
</feature>
<organism evidence="7 8">
    <name type="scientific">Panacagrimonas perspica</name>
    <dbReference type="NCBI Taxonomy" id="381431"/>
    <lineage>
        <taxon>Bacteria</taxon>
        <taxon>Pseudomonadati</taxon>
        <taxon>Pseudomonadota</taxon>
        <taxon>Gammaproteobacteria</taxon>
        <taxon>Nevskiales</taxon>
        <taxon>Nevskiaceae</taxon>
        <taxon>Panacagrimonas</taxon>
    </lineage>
</organism>
<keyword evidence="8" id="KW-1185">Reference proteome</keyword>
<evidence type="ECO:0000259" key="6">
    <source>
        <dbReference type="PROSITE" id="PS50977"/>
    </source>
</evidence>
<comment type="caution">
    <text evidence="7">The sequence shown here is derived from an EMBL/GenBank/DDBJ whole genome shotgun (WGS) entry which is preliminary data.</text>
</comment>
<keyword evidence="2 4" id="KW-0238">DNA-binding</keyword>
<evidence type="ECO:0000256" key="4">
    <source>
        <dbReference type="PROSITE-ProRule" id="PRU00335"/>
    </source>
</evidence>
<gene>
    <name evidence="7" type="ORF">DFR24_3220</name>
</gene>
<proteinExistence type="predicted"/>
<feature type="domain" description="HTH tetR-type" evidence="6">
    <location>
        <begin position="8"/>
        <end position="68"/>
    </location>
</feature>
<dbReference type="Pfam" id="PF00440">
    <property type="entry name" value="TetR_N"/>
    <property type="match status" value="1"/>
</dbReference>
<dbReference type="Gene3D" id="1.10.357.10">
    <property type="entry name" value="Tetracycline Repressor, domain 2"/>
    <property type="match status" value="1"/>
</dbReference>
<dbReference type="PANTHER" id="PTHR30055">
    <property type="entry name" value="HTH-TYPE TRANSCRIPTIONAL REGULATOR RUTR"/>
    <property type="match status" value="1"/>
</dbReference>
<keyword evidence="1" id="KW-0805">Transcription regulation</keyword>
<dbReference type="InterPro" id="IPR009057">
    <property type="entry name" value="Homeodomain-like_sf"/>
</dbReference>
<dbReference type="GO" id="GO:0003700">
    <property type="term" value="F:DNA-binding transcription factor activity"/>
    <property type="evidence" value="ECO:0007669"/>
    <property type="project" value="TreeGrafter"/>
</dbReference>
<evidence type="ECO:0000256" key="2">
    <source>
        <dbReference type="ARBA" id="ARBA00023125"/>
    </source>
</evidence>
<dbReference type="SUPFAM" id="SSF46689">
    <property type="entry name" value="Homeodomain-like"/>
    <property type="match status" value="1"/>
</dbReference>
<dbReference type="InterPro" id="IPR001647">
    <property type="entry name" value="HTH_TetR"/>
</dbReference>
<dbReference type="PANTHER" id="PTHR30055:SF234">
    <property type="entry name" value="HTH-TYPE TRANSCRIPTIONAL REGULATOR BETI"/>
    <property type="match status" value="1"/>
</dbReference>
<evidence type="ECO:0000256" key="1">
    <source>
        <dbReference type="ARBA" id="ARBA00023015"/>
    </source>
</evidence>
<accession>A0A4R7P6Z3</accession>
<sequence length="260" mass="28882">MSREIQKEDRKRRILDAAEALIRKTGTTEFSMAVLAERASLSGPTPYNLFGSKGGILYALLNRSVDGLFSDIARGRGKSPDPVEMVLHAAQTAGDEFASDPRFYRPLYQFLLGIHDPVNRPAYMDRALFYWKQALLHLAEAGQLPEVISHDQLARMMVVNTLGALDLWVQSELDDDQFRAQVLYGTAVLLYSVADATQRDHLSARLRVLERQLPKRFSTQTPETAPITASLPVAKRRAATVAPAAPPPAKSRRKVTRATV</sequence>
<dbReference type="InterPro" id="IPR050109">
    <property type="entry name" value="HTH-type_TetR-like_transc_reg"/>
</dbReference>
<keyword evidence="3" id="KW-0804">Transcription</keyword>
<protein>
    <submittedName>
        <fullName evidence="7">TetR family transcriptional regulator</fullName>
    </submittedName>
</protein>
<dbReference type="RefSeq" id="WP_162851248.1">
    <property type="nucleotide sequence ID" value="NZ_MWIN01000018.1"/>
</dbReference>
<evidence type="ECO:0000313" key="7">
    <source>
        <dbReference type="EMBL" id="TDU28840.1"/>
    </source>
</evidence>
<feature type="compositionally biased region" description="Basic residues" evidence="5">
    <location>
        <begin position="250"/>
        <end position="260"/>
    </location>
</feature>
<evidence type="ECO:0000256" key="3">
    <source>
        <dbReference type="ARBA" id="ARBA00023163"/>
    </source>
</evidence>
<evidence type="ECO:0000313" key="8">
    <source>
        <dbReference type="Proteomes" id="UP000295341"/>
    </source>
</evidence>
<dbReference type="EMBL" id="SOBT01000009">
    <property type="protein sequence ID" value="TDU28840.1"/>
    <property type="molecule type" value="Genomic_DNA"/>
</dbReference>
<dbReference type="GO" id="GO:0000976">
    <property type="term" value="F:transcription cis-regulatory region binding"/>
    <property type="evidence" value="ECO:0007669"/>
    <property type="project" value="TreeGrafter"/>
</dbReference>
<reference evidence="7 8" key="1">
    <citation type="submission" date="2019-03" db="EMBL/GenBank/DDBJ databases">
        <title>Genomic Encyclopedia of Type Strains, Phase IV (KMG-IV): sequencing the most valuable type-strain genomes for metagenomic binning, comparative biology and taxonomic classification.</title>
        <authorList>
            <person name="Goeker M."/>
        </authorList>
    </citation>
    <scope>NUCLEOTIDE SEQUENCE [LARGE SCALE GENOMIC DNA]</scope>
    <source>
        <strain evidence="7 8">DSM 26377</strain>
    </source>
</reference>
<feature type="DNA-binding region" description="H-T-H motif" evidence="4">
    <location>
        <begin position="31"/>
        <end position="50"/>
    </location>
</feature>
<name>A0A4R7P6Z3_9GAMM</name>
<dbReference type="AlphaFoldDB" id="A0A4R7P6Z3"/>
<dbReference type="Proteomes" id="UP000295341">
    <property type="component" value="Unassembled WGS sequence"/>
</dbReference>
<dbReference type="PROSITE" id="PS50977">
    <property type="entry name" value="HTH_TETR_2"/>
    <property type="match status" value="1"/>
</dbReference>
<evidence type="ECO:0000256" key="5">
    <source>
        <dbReference type="SAM" id="MobiDB-lite"/>
    </source>
</evidence>